<evidence type="ECO:0000259" key="4">
    <source>
        <dbReference type="PROSITE" id="PS51118"/>
    </source>
</evidence>
<dbReference type="RefSeq" id="WP_013016936.1">
    <property type="nucleotide sequence ID" value="NC_013947.1"/>
</dbReference>
<dbReference type="PANTHER" id="PTHR33204:SF18">
    <property type="entry name" value="TRANSCRIPTIONAL REGULATORY PROTEIN"/>
    <property type="match status" value="1"/>
</dbReference>
<feature type="domain" description="Thioredoxin" evidence="5">
    <location>
        <begin position="114"/>
        <end position="279"/>
    </location>
</feature>
<dbReference type="OrthoDB" id="9792527at2"/>
<reference evidence="6 7" key="1">
    <citation type="journal article" date="2009" name="Stand. Genomic Sci.">
        <title>Complete genome sequence of Stackebrandtia nassauensis type strain (LLR-40K-21).</title>
        <authorList>
            <person name="Munk C."/>
            <person name="Lapidus A."/>
            <person name="Copeland A."/>
            <person name="Jando M."/>
            <person name="Mayilraj S."/>
            <person name="Glavina Del Rio T."/>
            <person name="Nolan M."/>
            <person name="Chen F."/>
            <person name="Lucas S."/>
            <person name="Tice H."/>
            <person name="Cheng J.F."/>
            <person name="Han C."/>
            <person name="Detter J.C."/>
            <person name="Bruce D."/>
            <person name="Goodwin L."/>
            <person name="Chain P."/>
            <person name="Pitluck S."/>
            <person name="Goker M."/>
            <person name="Ovchinikova G."/>
            <person name="Pati A."/>
            <person name="Ivanova N."/>
            <person name="Mavromatis K."/>
            <person name="Chen A."/>
            <person name="Palaniappan K."/>
            <person name="Land M."/>
            <person name="Hauser L."/>
            <person name="Chang Y.J."/>
            <person name="Jeffries C.D."/>
            <person name="Bristow J."/>
            <person name="Eisen J.A."/>
            <person name="Markowitz V."/>
            <person name="Hugenholtz P."/>
            <person name="Kyrpides N.C."/>
            <person name="Klenk H.P."/>
        </authorList>
    </citation>
    <scope>NUCLEOTIDE SEQUENCE [LARGE SCALE GENOMIC DNA]</scope>
    <source>
        <strain evidence="7">DSM 44728 / CIP 108903 / NRRL B-16338 / NBRC 102104 / LLR-40K-21</strain>
    </source>
</reference>
<evidence type="ECO:0000256" key="1">
    <source>
        <dbReference type="ARBA" id="ARBA00023015"/>
    </source>
</evidence>
<evidence type="ECO:0000313" key="7">
    <source>
        <dbReference type="Proteomes" id="UP000000844"/>
    </source>
</evidence>
<dbReference type="eggNOG" id="COG1225">
    <property type="taxonomic scope" value="Bacteria"/>
</dbReference>
<evidence type="ECO:0000259" key="5">
    <source>
        <dbReference type="PROSITE" id="PS51352"/>
    </source>
</evidence>
<dbReference type="Pfam" id="PF01638">
    <property type="entry name" value="HxlR"/>
    <property type="match status" value="1"/>
</dbReference>
<evidence type="ECO:0000313" key="6">
    <source>
        <dbReference type="EMBL" id="ADD41365.1"/>
    </source>
</evidence>
<dbReference type="GO" id="GO:0016209">
    <property type="term" value="F:antioxidant activity"/>
    <property type="evidence" value="ECO:0007669"/>
    <property type="project" value="InterPro"/>
</dbReference>
<sequence>MPRRTRLSDGDCAIAQSLDVVGEWWTLLVVRDVARGRHRFEELRAELGISRKVLTERLATLVDNGVLRRDRYSEHPPRHEYRLTELGHGLLPVLAALQDFGDRWLLGDGSLTATAEPGSAEAARMHALKGTAVPEVDGIDPIAATGLTVLYFYPATGLPHAASIPGGPGCTVESCTYRDRLDAFTALGATVHGVSTQRPEEQAAFARTNRIQFPLFSDAELRLATALRLPTFRAAGVRRIKRLTLIVDADRRIREVLYPIPDAGGSVADALAACRELVGT</sequence>
<dbReference type="InterPro" id="IPR036388">
    <property type="entry name" value="WH-like_DNA-bd_sf"/>
</dbReference>
<dbReference type="InterPro" id="IPR036249">
    <property type="entry name" value="Thioredoxin-like_sf"/>
</dbReference>
<keyword evidence="3" id="KW-0804">Transcription</keyword>
<dbReference type="GO" id="GO:0003677">
    <property type="term" value="F:DNA binding"/>
    <property type="evidence" value="ECO:0007669"/>
    <property type="project" value="UniProtKB-KW"/>
</dbReference>
<dbReference type="CDD" id="cd03017">
    <property type="entry name" value="PRX_BCP"/>
    <property type="match status" value="1"/>
</dbReference>
<dbReference type="SUPFAM" id="SSF52833">
    <property type="entry name" value="Thioredoxin-like"/>
    <property type="match status" value="1"/>
</dbReference>
<organism evidence="6 7">
    <name type="scientific">Stackebrandtia nassauensis (strain DSM 44728 / CIP 108903 / NRRL B-16338 / NBRC 102104 / LLR-40K-21)</name>
    <dbReference type="NCBI Taxonomy" id="446470"/>
    <lineage>
        <taxon>Bacteria</taxon>
        <taxon>Bacillati</taxon>
        <taxon>Actinomycetota</taxon>
        <taxon>Actinomycetes</taxon>
        <taxon>Glycomycetales</taxon>
        <taxon>Glycomycetaceae</taxon>
        <taxon>Stackebrandtia</taxon>
    </lineage>
</organism>
<feature type="domain" description="HTH hxlR-type" evidence="4">
    <location>
        <begin position="12"/>
        <end position="109"/>
    </location>
</feature>
<accession>D3PXA2</accession>
<dbReference type="PROSITE" id="PS51352">
    <property type="entry name" value="THIOREDOXIN_2"/>
    <property type="match status" value="1"/>
</dbReference>
<keyword evidence="7" id="KW-1185">Reference proteome</keyword>
<dbReference type="Proteomes" id="UP000000844">
    <property type="component" value="Chromosome"/>
</dbReference>
<dbReference type="AlphaFoldDB" id="D3PXA2"/>
<dbReference type="STRING" id="446470.Snas_1663"/>
<keyword evidence="1" id="KW-0805">Transcription regulation</keyword>
<dbReference type="InterPro" id="IPR000866">
    <property type="entry name" value="AhpC/TSA"/>
</dbReference>
<dbReference type="Gene3D" id="1.10.10.10">
    <property type="entry name" value="Winged helix-like DNA-binding domain superfamily/Winged helix DNA-binding domain"/>
    <property type="match status" value="1"/>
</dbReference>
<evidence type="ECO:0000256" key="3">
    <source>
        <dbReference type="ARBA" id="ARBA00023163"/>
    </source>
</evidence>
<dbReference type="Gene3D" id="3.40.30.10">
    <property type="entry name" value="Glutaredoxin"/>
    <property type="match status" value="1"/>
</dbReference>
<dbReference type="PROSITE" id="PS51118">
    <property type="entry name" value="HTH_HXLR"/>
    <property type="match status" value="1"/>
</dbReference>
<gene>
    <name evidence="6" type="ordered locus">Snas_1663</name>
</gene>
<dbReference type="KEGG" id="sna:Snas_1663"/>
<dbReference type="PANTHER" id="PTHR33204">
    <property type="entry name" value="TRANSCRIPTIONAL REGULATOR, MARR FAMILY"/>
    <property type="match status" value="1"/>
</dbReference>
<dbReference type="SUPFAM" id="SSF46785">
    <property type="entry name" value="Winged helix' DNA-binding domain"/>
    <property type="match status" value="1"/>
</dbReference>
<dbReference type="Pfam" id="PF00578">
    <property type="entry name" value="AhpC-TSA"/>
    <property type="match status" value="1"/>
</dbReference>
<evidence type="ECO:0000256" key="2">
    <source>
        <dbReference type="ARBA" id="ARBA00023125"/>
    </source>
</evidence>
<dbReference type="GO" id="GO:0016491">
    <property type="term" value="F:oxidoreductase activity"/>
    <property type="evidence" value="ECO:0007669"/>
    <property type="project" value="InterPro"/>
</dbReference>
<protein>
    <submittedName>
        <fullName evidence="6">Transcriptional regulator, HxlR family</fullName>
    </submittedName>
</protein>
<dbReference type="InterPro" id="IPR002577">
    <property type="entry name" value="HTH_HxlR"/>
</dbReference>
<dbReference type="InterPro" id="IPR036390">
    <property type="entry name" value="WH_DNA-bd_sf"/>
</dbReference>
<dbReference type="InterPro" id="IPR013766">
    <property type="entry name" value="Thioredoxin_domain"/>
</dbReference>
<dbReference type="HOGENOM" id="CLU_993619_0_0_11"/>
<dbReference type="eggNOG" id="COG1733">
    <property type="taxonomic scope" value="Bacteria"/>
</dbReference>
<dbReference type="EMBL" id="CP001778">
    <property type="protein sequence ID" value="ADD41365.1"/>
    <property type="molecule type" value="Genomic_DNA"/>
</dbReference>
<name>D3PXA2_STANL</name>
<proteinExistence type="predicted"/>
<keyword evidence="2" id="KW-0238">DNA-binding</keyword>